<evidence type="ECO:0000256" key="6">
    <source>
        <dbReference type="PIRSR" id="PIRSR600246-2"/>
    </source>
</evidence>
<evidence type="ECO:0000256" key="3">
    <source>
        <dbReference type="ARBA" id="ARBA00022813"/>
    </source>
</evidence>
<feature type="site" description="Cleavage; by autolysis" evidence="7">
    <location>
        <begin position="218"/>
        <end position="219"/>
    </location>
</feature>
<accession>A0A2P1PMP3</accession>
<proteinExistence type="predicted"/>
<dbReference type="EMBL" id="CP027860">
    <property type="protein sequence ID" value="AVP96113.1"/>
    <property type="molecule type" value="Genomic_DNA"/>
</dbReference>
<gene>
    <name evidence="9" type="ORF">C7S18_02395</name>
</gene>
<feature type="signal peptide" evidence="8">
    <location>
        <begin position="1"/>
        <end position="26"/>
    </location>
</feature>
<dbReference type="CDD" id="cd04701">
    <property type="entry name" value="Asparaginase_2"/>
    <property type="match status" value="1"/>
</dbReference>
<dbReference type="FunFam" id="3.60.20.30:FF:000001">
    <property type="entry name" value="Isoaspartyl peptidase/L-asparaginase"/>
    <property type="match status" value="1"/>
</dbReference>
<evidence type="ECO:0000256" key="1">
    <source>
        <dbReference type="ARBA" id="ARBA00022670"/>
    </source>
</evidence>
<dbReference type="OrthoDB" id="9780217at2"/>
<organism evidence="9 10">
    <name type="scientific">Ahniella affigens</name>
    <dbReference type="NCBI Taxonomy" id="2021234"/>
    <lineage>
        <taxon>Bacteria</taxon>
        <taxon>Pseudomonadati</taxon>
        <taxon>Pseudomonadota</taxon>
        <taxon>Gammaproteobacteria</taxon>
        <taxon>Lysobacterales</taxon>
        <taxon>Rhodanobacteraceae</taxon>
        <taxon>Ahniella</taxon>
    </lineage>
</organism>
<name>A0A2P1PMP3_9GAMM</name>
<dbReference type="PANTHER" id="PTHR10188:SF6">
    <property type="entry name" value="N(4)-(BETA-N-ACETYLGLUCOSAMINYL)-L-ASPARAGINASE"/>
    <property type="match status" value="1"/>
</dbReference>
<evidence type="ECO:0000256" key="5">
    <source>
        <dbReference type="PIRSR" id="PIRSR600246-1"/>
    </source>
</evidence>
<evidence type="ECO:0000256" key="7">
    <source>
        <dbReference type="PIRSR" id="PIRSR600246-3"/>
    </source>
</evidence>
<dbReference type="InterPro" id="IPR000246">
    <property type="entry name" value="Peptidase_T2"/>
</dbReference>
<evidence type="ECO:0000313" key="10">
    <source>
        <dbReference type="Proteomes" id="UP000241074"/>
    </source>
</evidence>
<sequence>MNRLPILHQNLAGLALLALLSLPALAATQESRPAPIALAIHGGAGTLLRAEMSAEQEQQYRAVLGQALDAGYAVLKSGGASLDAVQATILVMEDSPLFNAGKGAVFTSDGKHELDAAVMTGHDLRAGSVAGITQVKNPILAARAVMEQSEHVMLTGPGADTFARTQGLAMVDNHYFDTEFRWQQLLKLRGEPLDTPMPGSKSANAAAPAWRAEGRKFGTVGAVALDQAGHLAAGTSTGGMTNKRWGRVGDAPVIGAGTYANAECAVSATGHGEFFIRVGVAHEICARIRFKGESPAAAARYVVQDTLKPMQAEGGVIVLGRDGRFALEFNSPGMYRGVIDVHGKREIAIFGTDDDATPLTGASH</sequence>
<dbReference type="SUPFAM" id="SSF56235">
    <property type="entry name" value="N-terminal nucleophile aminohydrolases (Ntn hydrolases)"/>
    <property type="match status" value="1"/>
</dbReference>
<keyword evidence="2" id="KW-0378">Hydrolase</keyword>
<dbReference type="GO" id="GO:0008233">
    <property type="term" value="F:peptidase activity"/>
    <property type="evidence" value="ECO:0007669"/>
    <property type="project" value="UniProtKB-KW"/>
</dbReference>
<feature type="active site" description="Nucleophile" evidence="5">
    <location>
        <position position="219"/>
    </location>
</feature>
<dbReference type="KEGG" id="xba:C7S18_02395"/>
<dbReference type="AlphaFoldDB" id="A0A2P1PMP3"/>
<feature type="binding site" evidence="6">
    <location>
        <begin position="247"/>
        <end position="250"/>
    </location>
    <ligand>
        <name>substrate</name>
    </ligand>
</feature>
<dbReference type="Pfam" id="PF01112">
    <property type="entry name" value="Asparaginase_2"/>
    <property type="match status" value="1"/>
</dbReference>
<feature type="chain" id="PRO_5015107919" description="Isoaspartyl peptidase" evidence="8">
    <location>
        <begin position="27"/>
        <end position="364"/>
    </location>
</feature>
<evidence type="ECO:0000256" key="8">
    <source>
        <dbReference type="SAM" id="SignalP"/>
    </source>
</evidence>
<keyword evidence="1" id="KW-0645">Protease</keyword>
<keyword evidence="3" id="KW-0068">Autocatalytic cleavage</keyword>
<evidence type="ECO:0000256" key="4">
    <source>
        <dbReference type="ARBA" id="ARBA00069124"/>
    </source>
</evidence>
<evidence type="ECO:0000313" key="9">
    <source>
        <dbReference type="EMBL" id="AVP96113.1"/>
    </source>
</evidence>
<reference evidence="9 10" key="2">
    <citation type="submission" date="2018-03" db="EMBL/GenBank/DDBJ databases">
        <authorList>
            <person name="Keele B.F."/>
        </authorList>
    </citation>
    <scope>NUCLEOTIDE SEQUENCE [LARGE SCALE GENOMIC DNA]</scope>
    <source>
        <strain evidence="9 10">D13</strain>
    </source>
</reference>
<feature type="binding site" evidence="6">
    <location>
        <begin position="269"/>
        <end position="272"/>
    </location>
    <ligand>
        <name>substrate</name>
    </ligand>
</feature>
<protein>
    <recommendedName>
        <fullName evidence="4">Isoaspartyl peptidase</fullName>
    </recommendedName>
</protein>
<keyword evidence="10" id="KW-1185">Reference proteome</keyword>
<dbReference type="Gene3D" id="3.60.20.30">
    <property type="entry name" value="(Glycosyl)asparaginase"/>
    <property type="match status" value="1"/>
</dbReference>
<reference evidence="9 10" key="1">
    <citation type="submission" date="2018-03" db="EMBL/GenBank/DDBJ databases">
        <title>Ahniella affigens gen. nov., sp. nov., a gammaproteobacterium isolated from sandy soil near a stream.</title>
        <authorList>
            <person name="Ko Y."/>
            <person name="Kim J.-H."/>
        </authorList>
    </citation>
    <scope>NUCLEOTIDE SEQUENCE [LARGE SCALE GENOMIC DNA]</scope>
    <source>
        <strain evidence="9 10">D13</strain>
    </source>
</reference>
<dbReference type="GO" id="GO:0016811">
    <property type="term" value="F:hydrolase activity, acting on carbon-nitrogen (but not peptide) bonds, in linear amides"/>
    <property type="evidence" value="ECO:0007669"/>
    <property type="project" value="UniProtKB-ARBA"/>
</dbReference>
<dbReference type="InterPro" id="IPR029055">
    <property type="entry name" value="Ntn_hydrolases_N"/>
</dbReference>
<dbReference type="GO" id="GO:0006508">
    <property type="term" value="P:proteolysis"/>
    <property type="evidence" value="ECO:0007669"/>
    <property type="project" value="UniProtKB-KW"/>
</dbReference>
<dbReference type="PANTHER" id="PTHR10188">
    <property type="entry name" value="L-ASPARAGINASE"/>
    <property type="match status" value="1"/>
</dbReference>
<keyword evidence="8" id="KW-0732">Signal</keyword>
<dbReference type="Proteomes" id="UP000241074">
    <property type="component" value="Chromosome"/>
</dbReference>
<evidence type="ECO:0000256" key="2">
    <source>
        <dbReference type="ARBA" id="ARBA00022801"/>
    </source>
</evidence>
<dbReference type="RefSeq" id="WP_106890042.1">
    <property type="nucleotide sequence ID" value="NZ_CP027860.1"/>
</dbReference>